<evidence type="ECO:0000259" key="4">
    <source>
        <dbReference type="PROSITE" id="PS50987"/>
    </source>
</evidence>
<dbReference type="PANTHER" id="PTHR43132:SF2">
    <property type="entry name" value="ARSENICAL RESISTANCE OPERON REPRESSOR ARSR-RELATED"/>
    <property type="match status" value="1"/>
</dbReference>
<dbReference type="SUPFAM" id="SSF46785">
    <property type="entry name" value="Winged helix' DNA-binding domain"/>
    <property type="match status" value="1"/>
</dbReference>
<name>A0ABV5WN21_9BACI</name>
<dbReference type="NCBIfam" id="NF033788">
    <property type="entry name" value="HTH_metalloreg"/>
    <property type="match status" value="1"/>
</dbReference>
<dbReference type="InterPro" id="IPR011991">
    <property type="entry name" value="ArsR-like_HTH"/>
</dbReference>
<gene>
    <name evidence="5" type="ORF">ACFFMS_27945</name>
</gene>
<keyword evidence="1" id="KW-0805">Transcription regulation</keyword>
<evidence type="ECO:0000256" key="1">
    <source>
        <dbReference type="ARBA" id="ARBA00023015"/>
    </source>
</evidence>
<sequence>MLDFTINQPNLNIVAEQLKVIAHPVRLQILQILMERGPQNVTSLYEGLGLPQSTLSQHLAKMKSARIVLGNRKGLEIYYEVLDSRIKQIVSLINEQV</sequence>
<dbReference type="CDD" id="cd00090">
    <property type="entry name" value="HTH_ARSR"/>
    <property type="match status" value="1"/>
</dbReference>
<reference evidence="5 6" key="1">
    <citation type="submission" date="2024-09" db="EMBL/GenBank/DDBJ databases">
        <authorList>
            <person name="Sun Q."/>
            <person name="Mori K."/>
        </authorList>
    </citation>
    <scope>NUCLEOTIDE SEQUENCE [LARGE SCALE GENOMIC DNA]</scope>
    <source>
        <strain evidence="5 6">JCM 11201</strain>
    </source>
</reference>
<dbReference type="Pfam" id="PF01022">
    <property type="entry name" value="HTH_5"/>
    <property type="match status" value="1"/>
</dbReference>
<evidence type="ECO:0000313" key="6">
    <source>
        <dbReference type="Proteomes" id="UP001589609"/>
    </source>
</evidence>
<dbReference type="SMART" id="SM00418">
    <property type="entry name" value="HTH_ARSR"/>
    <property type="match status" value="1"/>
</dbReference>
<dbReference type="RefSeq" id="WP_379952078.1">
    <property type="nucleotide sequence ID" value="NZ_JBHMAF010000196.1"/>
</dbReference>
<dbReference type="PANTHER" id="PTHR43132">
    <property type="entry name" value="ARSENICAL RESISTANCE OPERON REPRESSOR ARSR-RELATED"/>
    <property type="match status" value="1"/>
</dbReference>
<keyword evidence="2" id="KW-0238">DNA-binding</keyword>
<protein>
    <submittedName>
        <fullName evidence="5">ArsR/SmtB family transcription factor</fullName>
    </submittedName>
</protein>
<proteinExistence type="predicted"/>
<dbReference type="InterPro" id="IPR051011">
    <property type="entry name" value="Metal_resp_trans_reg"/>
</dbReference>
<dbReference type="InterPro" id="IPR036388">
    <property type="entry name" value="WH-like_DNA-bd_sf"/>
</dbReference>
<evidence type="ECO:0000256" key="3">
    <source>
        <dbReference type="ARBA" id="ARBA00023163"/>
    </source>
</evidence>
<dbReference type="EMBL" id="JBHMAF010000196">
    <property type="protein sequence ID" value="MFB9762063.1"/>
    <property type="molecule type" value="Genomic_DNA"/>
</dbReference>
<dbReference type="PROSITE" id="PS50987">
    <property type="entry name" value="HTH_ARSR_2"/>
    <property type="match status" value="1"/>
</dbReference>
<dbReference type="InterPro" id="IPR001845">
    <property type="entry name" value="HTH_ArsR_DNA-bd_dom"/>
</dbReference>
<keyword evidence="6" id="KW-1185">Reference proteome</keyword>
<feature type="domain" description="HTH arsR-type" evidence="4">
    <location>
        <begin position="6"/>
        <end position="97"/>
    </location>
</feature>
<keyword evidence="3" id="KW-0804">Transcription</keyword>
<evidence type="ECO:0000313" key="5">
    <source>
        <dbReference type="EMBL" id="MFB9762063.1"/>
    </source>
</evidence>
<dbReference type="Gene3D" id="1.10.10.10">
    <property type="entry name" value="Winged helix-like DNA-binding domain superfamily/Winged helix DNA-binding domain"/>
    <property type="match status" value="1"/>
</dbReference>
<organism evidence="5 6">
    <name type="scientific">Ectobacillus funiculus</name>
    <dbReference type="NCBI Taxonomy" id="137993"/>
    <lineage>
        <taxon>Bacteria</taxon>
        <taxon>Bacillati</taxon>
        <taxon>Bacillota</taxon>
        <taxon>Bacilli</taxon>
        <taxon>Bacillales</taxon>
        <taxon>Bacillaceae</taxon>
        <taxon>Ectobacillus</taxon>
    </lineage>
</organism>
<dbReference type="InterPro" id="IPR036390">
    <property type="entry name" value="WH_DNA-bd_sf"/>
</dbReference>
<comment type="caution">
    <text evidence="5">The sequence shown here is derived from an EMBL/GenBank/DDBJ whole genome shotgun (WGS) entry which is preliminary data.</text>
</comment>
<evidence type="ECO:0000256" key="2">
    <source>
        <dbReference type="ARBA" id="ARBA00023125"/>
    </source>
</evidence>
<dbReference type="PRINTS" id="PR00778">
    <property type="entry name" value="HTHARSR"/>
</dbReference>
<dbReference type="Proteomes" id="UP001589609">
    <property type="component" value="Unassembled WGS sequence"/>
</dbReference>
<accession>A0ABV5WN21</accession>